<feature type="compositionally biased region" description="Low complexity" evidence="2">
    <location>
        <begin position="533"/>
        <end position="555"/>
    </location>
</feature>
<evidence type="ECO:0000313" key="3">
    <source>
        <dbReference type="EMBL" id="GLC47890.1"/>
    </source>
</evidence>
<gene>
    <name evidence="3" type="primary">PLEST000527</name>
    <name evidence="3" type="ORF">PLESTB_000036800</name>
</gene>
<feature type="compositionally biased region" description="Acidic residues" evidence="2">
    <location>
        <begin position="398"/>
        <end position="423"/>
    </location>
</feature>
<dbReference type="EMBL" id="BRXU01000001">
    <property type="protein sequence ID" value="GLC47890.1"/>
    <property type="molecule type" value="Genomic_DNA"/>
</dbReference>
<feature type="compositionally biased region" description="Low complexity" evidence="2">
    <location>
        <begin position="862"/>
        <end position="873"/>
    </location>
</feature>
<protein>
    <submittedName>
        <fullName evidence="3">Uncharacterized protein</fullName>
    </submittedName>
</protein>
<feature type="compositionally biased region" description="Polar residues" evidence="2">
    <location>
        <begin position="116"/>
        <end position="129"/>
    </location>
</feature>
<feature type="compositionally biased region" description="Low complexity" evidence="2">
    <location>
        <begin position="381"/>
        <end position="392"/>
    </location>
</feature>
<feature type="compositionally biased region" description="Low complexity" evidence="2">
    <location>
        <begin position="477"/>
        <end position="494"/>
    </location>
</feature>
<feature type="region of interest" description="Disordered" evidence="2">
    <location>
        <begin position="106"/>
        <end position="136"/>
    </location>
</feature>
<feature type="coiled-coil region" evidence="1">
    <location>
        <begin position="167"/>
        <end position="196"/>
    </location>
</feature>
<feature type="compositionally biased region" description="Acidic residues" evidence="2">
    <location>
        <begin position="963"/>
        <end position="1005"/>
    </location>
</feature>
<feature type="compositionally biased region" description="Acidic residues" evidence="2">
    <location>
        <begin position="946"/>
        <end position="955"/>
    </location>
</feature>
<reference evidence="3 4" key="1">
    <citation type="journal article" date="2023" name="Commun. Biol.">
        <title>Reorganization of the ancestral sex-determining regions during the evolution of trioecy in Pleodorina starrii.</title>
        <authorList>
            <person name="Takahashi K."/>
            <person name="Suzuki S."/>
            <person name="Kawai-Toyooka H."/>
            <person name="Yamamoto K."/>
            <person name="Hamaji T."/>
            <person name="Ootsuki R."/>
            <person name="Yamaguchi H."/>
            <person name="Kawachi M."/>
            <person name="Higashiyama T."/>
            <person name="Nozaki H."/>
        </authorList>
    </citation>
    <scope>NUCLEOTIDE SEQUENCE [LARGE SCALE GENOMIC DNA]</scope>
    <source>
        <strain evidence="3 4">NIES-4479</strain>
    </source>
</reference>
<keyword evidence="4" id="KW-1185">Reference proteome</keyword>
<feature type="region of interest" description="Disordered" evidence="2">
    <location>
        <begin position="470"/>
        <end position="503"/>
    </location>
</feature>
<feature type="compositionally biased region" description="Low complexity" evidence="2">
    <location>
        <begin position="758"/>
        <end position="794"/>
    </location>
</feature>
<evidence type="ECO:0000313" key="4">
    <source>
        <dbReference type="Proteomes" id="UP001165080"/>
    </source>
</evidence>
<name>A0A9W6B9U1_9CHLO</name>
<evidence type="ECO:0000256" key="2">
    <source>
        <dbReference type="SAM" id="MobiDB-lite"/>
    </source>
</evidence>
<dbReference type="AlphaFoldDB" id="A0A9W6B9U1"/>
<feature type="compositionally biased region" description="Low complexity" evidence="2">
    <location>
        <begin position="1006"/>
        <end position="1017"/>
    </location>
</feature>
<evidence type="ECO:0000256" key="1">
    <source>
        <dbReference type="SAM" id="Coils"/>
    </source>
</evidence>
<comment type="caution">
    <text evidence="3">The sequence shown here is derived from an EMBL/GenBank/DDBJ whole genome shotgun (WGS) entry which is preliminary data.</text>
</comment>
<feature type="compositionally biased region" description="Low complexity" evidence="2">
    <location>
        <begin position="569"/>
        <end position="579"/>
    </location>
</feature>
<feature type="compositionally biased region" description="Low complexity" evidence="2">
    <location>
        <begin position="603"/>
        <end position="616"/>
    </location>
</feature>
<feature type="compositionally biased region" description="Polar residues" evidence="2">
    <location>
        <begin position="559"/>
        <end position="568"/>
    </location>
</feature>
<sequence length="1017" mass="105001">MSQAKKSPAPSRLPTGATTTSSSTSRPNTNATTLPPILEPHYYFTTTPAASTSLLSGSNTVGPVNEPRPTGVRKTASQINSRLGFYSAPDEPRSVGLHGYISPSYADLKPAGPPRQTKSTKAHGSTSVSGGLRPLRHGTSLLTEKDLQFLKERDADNRQVFDVWSQRKHLELQMEREEQERRKAEAQALYEAREQRILDANNTAVKQWAQRKVKQQKEEAEDSYLKQIKLRALQAYHERINHAYDAKCKKREEGFAVRSGAAHMLNTFDAYRAAGRAAQHQAVSKEKSAGSYRSLLEEADREGDQEAELIAMMGGTHPLVAIARQKSGGDVGMSVEPSFASAARHGGTGSTGSLLPPLTPHLVSPAVLAQYIPPAPQASKGAELGAEGSAAARRGDGGDDDDEEEEEDVYSDDEEDASEDEEPPQALLPPNITSVYAPREVIGAIMQEEHDQAQEAFCNRLKEAAEDSMRRLEAAYHPHTPASASAAAVGPSDAGETAQSGDTAAMLRVSPAFFAAYGTGSGDGADGAGGPGSPTWSGSGRPDSAQASSEQQYSERFSRSSATGSQQEGAGDSRGASASGAGGLPPIAQSPASGSLSRREPGASRAAMPAAAAPPGAGSGRRDSASVASRATSDDPLSEAVADDTRPSRRESSVSQRTAASAARASAADGLSEPGPSRRESSVSQAASTGAGAAAGTSSSSASGGRPSRRKSSAANASSEISLPVVDEYGPSTGPSRRESELSRAAAGSAGPSHRDSAASGAASGAAPVRRGSSAVSSAATEGPAPAAAASEAGTNRRGSNASMASGVPGDAEQPSRRDTGADVSVSGSEAPALQSGTVANTSRPTSGTSVLSVPQSEDKAGGASTSGVVSGGLPTHGSARRSSSPMGVEPSLGLLPLAAQQSRGAGAKAGGKGTGSGASGEEVEEEEAEEDVEEGATVEAREQSEAESEEEEEDGRSSDEVSQSDEESEEEGEEEEEDKEEEEDEEEDEEDEEEDDEEEEEGTEEAGLSSEVEAPK</sequence>
<feature type="compositionally biased region" description="Basic and acidic residues" evidence="2">
    <location>
        <begin position="643"/>
        <end position="652"/>
    </location>
</feature>
<feature type="compositionally biased region" description="Low complexity" evidence="2">
    <location>
        <begin position="653"/>
        <end position="668"/>
    </location>
</feature>
<feature type="region of interest" description="Disordered" evidence="2">
    <location>
        <begin position="1"/>
        <end position="39"/>
    </location>
</feature>
<feature type="compositionally biased region" description="Low complexity" evidence="2">
    <location>
        <begin position="682"/>
        <end position="706"/>
    </location>
</feature>
<feature type="region of interest" description="Disordered" evidence="2">
    <location>
        <begin position="515"/>
        <end position="1017"/>
    </location>
</feature>
<feature type="compositionally biased region" description="Gly residues" evidence="2">
    <location>
        <begin position="519"/>
        <end position="532"/>
    </location>
</feature>
<organism evidence="3 4">
    <name type="scientific">Pleodorina starrii</name>
    <dbReference type="NCBI Taxonomy" id="330485"/>
    <lineage>
        <taxon>Eukaryota</taxon>
        <taxon>Viridiplantae</taxon>
        <taxon>Chlorophyta</taxon>
        <taxon>core chlorophytes</taxon>
        <taxon>Chlorophyceae</taxon>
        <taxon>CS clade</taxon>
        <taxon>Chlamydomonadales</taxon>
        <taxon>Volvocaceae</taxon>
        <taxon>Pleodorina</taxon>
    </lineage>
</organism>
<feature type="region of interest" description="Disordered" evidence="2">
    <location>
        <begin position="378"/>
        <end position="433"/>
    </location>
</feature>
<feature type="compositionally biased region" description="Acidic residues" evidence="2">
    <location>
        <begin position="922"/>
        <end position="937"/>
    </location>
</feature>
<feature type="compositionally biased region" description="Polar residues" evidence="2">
    <location>
        <begin position="835"/>
        <end position="856"/>
    </location>
</feature>
<accession>A0A9W6B9U1</accession>
<proteinExistence type="predicted"/>
<feature type="compositionally biased region" description="Gly residues" evidence="2">
    <location>
        <begin position="908"/>
        <end position="919"/>
    </location>
</feature>
<feature type="region of interest" description="Disordered" evidence="2">
    <location>
        <begin position="51"/>
        <end position="76"/>
    </location>
</feature>
<keyword evidence="1" id="KW-0175">Coiled coil</keyword>
<dbReference type="PANTHER" id="PTHR35711">
    <property type="entry name" value="EXPRESSED PROTEIN"/>
    <property type="match status" value="1"/>
</dbReference>
<dbReference type="Proteomes" id="UP001165080">
    <property type="component" value="Unassembled WGS sequence"/>
</dbReference>
<feature type="compositionally biased region" description="Low complexity" evidence="2">
    <location>
        <begin position="14"/>
        <end position="33"/>
    </location>
</feature>
<dbReference type="PANTHER" id="PTHR35711:SF1">
    <property type="entry name" value="ECTODERMAL, ISOFORM F"/>
    <property type="match status" value="1"/>
</dbReference>